<feature type="DNA-binding region" description="HMG box" evidence="4">
    <location>
        <begin position="155"/>
        <end position="223"/>
    </location>
</feature>
<comment type="subcellular location">
    <subcellularLocation>
        <location evidence="1">Nucleus</location>
    </subcellularLocation>
</comment>
<dbReference type="PANTHER" id="PTHR48112:SF32">
    <property type="entry name" value="HIGH MOBILITY GROUP PROTEIN B3"/>
    <property type="match status" value="1"/>
</dbReference>
<evidence type="ECO:0000256" key="4">
    <source>
        <dbReference type="PROSITE-ProRule" id="PRU00267"/>
    </source>
</evidence>
<evidence type="ECO:0000259" key="6">
    <source>
        <dbReference type="PROSITE" id="PS50118"/>
    </source>
</evidence>
<dbReference type="Proteomes" id="UP000646827">
    <property type="component" value="Unassembled WGS sequence"/>
</dbReference>
<keyword evidence="3 4" id="KW-0539">Nucleus</keyword>
<name>A0A8H7RZC8_9FUNG</name>
<comment type="caution">
    <text evidence="7">The sequence shown here is derived from an EMBL/GenBank/DDBJ whole genome shotgun (WGS) entry which is preliminary data.</text>
</comment>
<dbReference type="Pfam" id="PF00505">
    <property type="entry name" value="HMG_box"/>
    <property type="match status" value="2"/>
</dbReference>
<evidence type="ECO:0000256" key="3">
    <source>
        <dbReference type="ARBA" id="ARBA00023242"/>
    </source>
</evidence>
<dbReference type="OrthoDB" id="2280359at2759"/>
<evidence type="ECO:0000313" key="8">
    <source>
        <dbReference type="Proteomes" id="UP000646827"/>
    </source>
</evidence>
<dbReference type="Gene3D" id="1.10.30.10">
    <property type="entry name" value="High mobility group box domain"/>
    <property type="match status" value="2"/>
</dbReference>
<evidence type="ECO:0000256" key="5">
    <source>
        <dbReference type="SAM" id="MobiDB-lite"/>
    </source>
</evidence>
<evidence type="ECO:0000313" key="7">
    <source>
        <dbReference type="EMBL" id="KAG2220052.1"/>
    </source>
</evidence>
<gene>
    <name evidence="7" type="ORF">INT45_012228</name>
</gene>
<proteinExistence type="predicted"/>
<dbReference type="PROSITE" id="PS50118">
    <property type="entry name" value="HMG_BOX_2"/>
    <property type="match status" value="2"/>
</dbReference>
<dbReference type="InterPro" id="IPR036910">
    <property type="entry name" value="HMG_box_dom_sf"/>
</dbReference>
<protein>
    <recommendedName>
        <fullName evidence="6">HMG box domain-containing protein</fullName>
    </recommendedName>
</protein>
<feature type="DNA-binding region" description="HMG box" evidence="4">
    <location>
        <begin position="84"/>
        <end position="154"/>
    </location>
</feature>
<keyword evidence="2 4" id="KW-0238">DNA-binding</keyword>
<dbReference type="InterPro" id="IPR009071">
    <property type="entry name" value="HMG_box_dom"/>
</dbReference>
<reference evidence="7 8" key="1">
    <citation type="submission" date="2020-12" db="EMBL/GenBank/DDBJ databases">
        <title>Metabolic potential, ecology and presence of endohyphal bacteria is reflected in genomic diversity of Mucoromycotina.</title>
        <authorList>
            <person name="Muszewska A."/>
            <person name="Okrasinska A."/>
            <person name="Steczkiewicz K."/>
            <person name="Drgas O."/>
            <person name="Orlowska M."/>
            <person name="Perlinska-Lenart U."/>
            <person name="Aleksandrzak-Piekarczyk T."/>
            <person name="Szatraj K."/>
            <person name="Zielenkiewicz U."/>
            <person name="Pilsyk S."/>
            <person name="Malc E."/>
            <person name="Mieczkowski P."/>
            <person name="Kruszewska J.S."/>
            <person name="Biernat P."/>
            <person name="Pawlowska J."/>
        </authorList>
    </citation>
    <scope>NUCLEOTIDE SEQUENCE [LARGE SCALE GENOMIC DNA]</scope>
    <source>
        <strain evidence="7 8">CBS 142.35</strain>
    </source>
</reference>
<feature type="region of interest" description="Disordered" evidence="5">
    <location>
        <begin position="1"/>
        <end position="82"/>
    </location>
</feature>
<evidence type="ECO:0000256" key="2">
    <source>
        <dbReference type="ARBA" id="ARBA00023125"/>
    </source>
</evidence>
<dbReference type="SMART" id="SM00398">
    <property type="entry name" value="HMG"/>
    <property type="match status" value="2"/>
</dbReference>
<feature type="domain" description="HMG box" evidence="6">
    <location>
        <begin position="84"/>
        <end position="154"/>
    </location>
</feature>
<sequence length="250" mass="29729">MTTQKQDSDSDSDSGSSYESFYGFSNYEEEEEEKDELLSTDTDTETTTRKLRGPLKLVEDDSDNEKVNEEKQKQRNKMGYIPRPTNRKSPWVLFCSEHRSNITNENPQLPGYEIQQKLAELYYNLPESEKERYRQEYQVYKEEVNNKRQIRPRNQKVPGNGYIQYTKFITPQINKLHAEYSMNERNRIIASGWKRLGKEGQQKYVDKAKILLDNFIKENPEYYAIHCKRSLAKRRATLNARQNKKKKSYH</sequence>
<feature type="compositionally biased region" description="Low complexity" evidence="5">
    <location>
        <begin position="13"/>
        <end position="26"/>
    </location>
</feature>
<dbReference type="AlphaFoldDB" id="A0A8H7RZC8"/>
<dbReference type="CDD" id="cd00084">
    <property type="entry name" value="HMG-box_SF"/>
    <property type="match status" value="2"/>
</dbReference>
<organism evidence="7 8">
    <name type="scientific">Circinella minor</name>
    <dbReference type="NCBI Taxonomy" id="1195481"/>
    <lineage>
        <taxon>Eukaryota</taxon>
        <taxon>Fungi</taxon>
        <taxon>Fungi incertae sedis</taxon>
        <taxon>Mucoromycota</taxon>
        <taxon>Mucoromycotina</taxon>
        <taxon>Mucoromycetes</taxon>
        <taxon>Mucorales</taxon>
        <taxon>Lichtheimiaceae</taxon>
        <taxon>Circinella</taxon>
    </lineage>
</organism>
<dbReference type="GO" id="GO:0003677">
    <property type="term" value="F:DNA binding"/>
    <property type="evidence" value="ECO:0007669"/>
    <property type="project" value="UniProtKB-UniRule"/>
</dbReference>
<dbReference type="EMBL" id="JAEPRB010000154">
    <property type="protein sequence ID" value="KAG2220052.1"/>
    <property type="molecule type" value="Genomic_DNA"/>
</dbReference>
<dbReference type="GO" id="GO:0005634">
    <property type="term" value="C:nucleus"/>
    <property type="evidence" value="ECO:0007669"/>
    <property type="project" value="UniProtKB-SubCell"/>
</dbReference>
<accession>A0A8H7RZC8</accession>
<dbReference type="PANTHER" id="PTHR48112">
    <property type="entry name" value="HIGH MOBILITY GROUP PROTEIN DSP1"/>
    <property type="match status" value="1"/>
</dbReference>
<evidence type="ECO:0000256" key="1">
    <source>
        <dbReference type="ARBA" id="ARBA00004123"/>
    </source>
</evidence>
<dbReference type="SUPFAM" id="SSF47095">
    <property type="entry name" value="HMG-box"/>
    <property type="match status" value="2"/>
</dbReference>
<keyword evidence="8" id="KW-1185">Reference proteome</keyword>
<dbReference type="InterPro" id="IPR050342">
    <property type="entry name" value="HMGB"/>
</dbReference>
<feature type="compositionally biased region" description="Basic and acidic residues" evidence="5">
    <location>
        <begin position="64"/>
        <end position="73"/>
    </location>
</feature>
<feature type="domain" description="HMG box" evidence="6">
    <location>
        <begin position="155"/>
        <end position="223"/>
    </location>
</feature>